<sequence length="209" mass="23731">MGSNQQDFNNQAFVPYAINGGETVYVPNGKYDTLDCKDDGYVKPFVNVDPNKNHEYENPADVAKRAGLNRAGSGPRRKKNQLYGDTKKQRVRLPDTPTTPTDGAESSPLVVTIQQEHEKSKTRKCDIKMVIFFILVLCLSAGGLALSLLNMLNKENCLCSRRGKRLHNSNNTKRFIYFMPEHLPTVYLKVARFHMHIYAIRASYFNTQN</sequence>
<evidence type="ECO:0000256" key="1">
    <source>
        <dbReference type="SAM" id="MobiDB-lite"/>
    </source>
</evidence>
<gene>
    <name evidence="3" type="ORF">PACLA_8A010070</name>
</gene>
<keyword evidence="2" id="KW-0812">Transmembrane</keyword>
<evidence type="ECO:0000313" key="4">
    <source>
        <dbReference type="Proteomes" id="UP001152795"/>
    </source>
</evidence>
<reference evidence="3" key="1">
    <citation type="submission" date="2020-04" db="EMBL/GenBank/DDBJ databases">
        <authorList>
            <person name="Alioto T."/>
            <person name="Alioto T."/>
            <person name="Gomez Garrido J."/>
        </authorList>
    </citation>
    <scope>NUCLEOTIDE SEQUENCE</scope>
    <source>
        <strain evidence="3">A484AB</strain>
    </source>
</reference>
<comment type="caution">
    <text evidence="3">The sequence shown here is derived from an EMBL/GenBank/DDBJ whole genome shotgun (WGS) entry which is preliminary data.</text>
</comment>
<protein>
    <submittedName>
        <fullName evidence="3">Uncharacterized protein</fullName>
    </submittedName>
</protein>
<feature type="transmembrane region" description="Helical" evidence="2">
    <location>
        <begin position="129"/>
        <end position="152"/>
    </location>
</feature>
<keyword evidence="2" id="KW-1133">Transmembrane helix</keyword>
<dbReference type="EMBL" id="CACRXK020009099">
    <property type="protein sequence ID" value="CAB4016392.1"/>
    <property type="molecule type" value="Genomic_DNA"/>
</dbReference>
<proteinExistence type="predicted"/>
<evidence type="ECO:0000313" key="3">
    <source>
        <dbReference type="EMBL" id="CAB4016392.1"/>
    </source>
</evidence>
<keyword evidence="4" id="KW-1185">Reference proteome</keyword>
<dbReference type="OrthoDB" id="10470661at2759"/>
<evidence type="ECO:0000256" key="2">
    <source>
        <dbReference type="SAM" id="Phobius"/>
    </source>
</evidence>
<accession>A0A6S7JI71</accession>
<organism evidence="3 4">
    <name type="scientific">Paramuricea clavata</name>
    <name type="common">Red gorgonian</name>
    <name type="synonym">Violescent sea-whip</name>
    <dbReference type="NCBI Taxonomy" id="317549"/>
    <lineage>
        <taxon>Eukaryota</taxon>
        <taxon>Metazoa</taxon>
        <taxon>Cnidaria</taxon>
        <taxon>Anthozoa</taxon>
        <taxon>Octocorallia</taxon>
        <taxon>Malacalcyonacea</taxon>
        <taxon>Plexauridae</taxon>
        <taxon>Paramuricea</taxon>
    </lineage>
</organism>
<dbReference type="AlphaFoldDB" id="A0A6S7JI71"/>
<dbReference type="Proteomes" id="UP001152795">
    <property type="component" value="Unassembled WGS sequence"/>
</dbReference>
<keyword evidence="2" id="KW-0472">Membrane</keyword>
<name>A0A6S7JI71_PARCT</name>
<feature type="region of interest" description="Disordered" evidence="1">
    <location>
        <begin position="47"/>
        <end position="107"/>
    </location>
</feature>